<dbReference type="InterPro" id="IPR011060">
    <property type="entry name" value="RibuloseP-bd_barrel"/>
</dbReference>
<evidence type="ECO:0000256" key="9">
    <source>
        <dbReference type="HAMAP-Rule" id="MF_00135"/>
    </source>
</evidence>
<dbReference type="GO" id="GO:0016853">
    <property type="term" value="F:isomerase activity"/>
    <property type="evidence" value="ECO:0007669"/>
    <property type="project" value="UniProtKB-KW"/>
</dbReference>
<dbReference type="EC" id="5.3.1.24" evidence="3 9"/>
<protein>
    <recommendedName>
        <fullName evidence="4 9">N-(5'-phosphoribosyl)anthranilate isomerase</fullName>
        <shortName evidence="9">PRAI</shortName>
        <ecNumber evidence="3 9">5.3.1.24</ecNumber>
    </recommendedName>
</protein>
<keyword evidence="6 9" id="KW-0822">Tryptophan biosynthesis</keyword>
<dbReference type="PANTHER" id="PTHR42894">
    <property type="entry name" value="N-(5'-PHOSPHORIBOSYL)ANTHRANILATE ISOMERASE"/>
    <property type="match status" value="1"/>
</dbReference>
<evidence type="ECO:0000256" key="7">
    <source>
        <dbReference type="ARBA" id="ARBA00023141"/>
    </source>
</evidence>
<name>A0ABN7S098_THEXY</name>
<comment type="pathway">
    <text evidence="2 9">Amino-acid biosynthesis; L-tryptophan biosynthesis; L-tryptophan from chorismate: step 3/5.</text>
</comment>
<dbReference type="RefSeq" id="WP_213484577.1">
    <property type="nucleotide sequence ID" value="NZ_CAJRAY010000048.1"/>
</dbReference>
<keyword evidence="7 9" id="KW-0057">Aromatic amino acid biosynthesis</keyword>
<reference evidence="11 12" key="1">
    <citation type="submission" date="2021-04" db="EMBL/GenBank/DDBJ databases">
        <authorList>
            <person name="Rakotoarivonina H."/>
        </authorList>
    </citation>
    <scope>NUCLEOTIDE SEQUENCE [LARGE SCALE GENOMIC DNA]</scope>
    <source>
        <strain evidence="11 12">XE</strain>
    </source>
</reference>
<evidence type="ECO:0000256" key="8">
    <source>
        <dbReference type="ARBA" id="ARBA00023235"/>
    </source>
</evidence>
<dbReference type="Pfam" id="PF00697">
    <property type="entry name" value="PRAI"/>
    <property type="match status" value="1"/>
</dbReference>
<accession>A0ABN7S098</accession>
<evidence type="ECO:0000259" key="10">
    <source>
        <dbReference type="Pfam" id="PF00697"/>
    </source>
</evidence>
<dbReference type="Proteomes" id="UP000681526">
    <property type="component" value="Unassembled WGS sequence"/>
</dbReference>
<dbReference type="EMBL" id="CAJRAY010000048">
    <property type="protein sequence ID" value="CAG5086972.1"/>
    <property type="molecule type" value="Genomic_DNA"/>
</dbReference>
<evidence type="ECO:0000313" key="12">
    <source>
        <dbReference type="Proteomes" id="UP000681526"/>
    </source>
</evidence>
<dbReference type="Gene3D" id="3.20.20.70">
    <property type="entry name" value="Aldolase class I"/>
    <property type="match status" value="1"/>
</dbReference>
<evidence type="ECO:0000256" key="1">
    <source>
        <dbReference type="ARBA" id="ARBA00001164"/>
    </source>
</evidence>
<keyword evidence="8 9" id="KW-0413">Isomerase</keyword>
<dbReference type="HAMAP" id="MF_00135">
    <property type="entry name" value="PRAI"/>
    <property type="match status" value="1"/>
</dbReference>
<evidence type="ECO:0000256" key="5">
    <source>
        <dbReference type="ARBA" id="ARBA00022605"/>
    </source>
</evidence>
<dbReference type="PANTHER" id="PTHR42894:SF1">
    <property type="entry name" value="N-(5'-PHOSPHORIBOSYL)ANTHRANILATE ISOMERASE"/>
    <property type="match status" value="1"/>
</dbReference>
<proteinExistence type="inferred from homology"/>
<evidence type="ECO:0000256" key="2">
    <source>
        <dbReference type="ARBA" id="ARBA00004664"/>
    </source>
</evidence>
<dbReference type="InterPro" id="IPR001240">
    <property type="entry name" value="PRAI_dom"/>
</dbReference>
<feature type="domain" description="N-(5'phosphoribosyl) anthranilate isomerase (PRAI)" evidence="10">
    <location>
        <begin position="5"/>
        <end position="212"/>
    </location>
</feature>
<evidence type="ECO:0000256" key="3">
    <source>
        <dbReference type="ARBA" id="ARBA00012572"/>
    </source>
</evidence>
<evidence type="ECO:0000256" key="6">
    <source>
        <dbReference type="ARBA" id="ARBA00022822"/>
    </source>
</evidence>
<comment type="catalytic activity">
    <reaction evidence="1 9">
        <text>N-(5-phospho-beta-D-ribosyl)anthranilate = 1-(2-carboxyphenylamino)-1-deoxy-D-ribulose 5-phosphate</text>
        <dbReference type="Rhea" id="RHEA:21540"/>
        <dbReference type="ChEBI" id="CHEBI:18277"/>
        <dbReference type="ChEBI" id="CHEBI:58613"/>
        <dbReference type="EC" id="5.3.1.24"/>
    </reaction>
</comment>
<dbReference type="InterPro" id="IPR044643">
    <property type="entry name" value="TrpF_fam"/>
</dbReference>
<gene>
    <name evidence="11" type="primary">txxe 2111-trpF</name>
    <name evidence="9" type="synonym">trpF</name>
    <name evidence="11" type="ORF">TXXE_10440</name>
</gene>
<dbReference type="SUPFAM" id="SSF51366">
    <property type="entry name" value="Ribulose-phoshate binding barrel"/>
    <property type="match status" value="1"/>
</dbReference>
<keyword evidence="12" id="KW-1185">Reference proteome</keyword>
<dbReference type="InterPro" id="IPR013785">
    <property type="entry name" value="Aldolase_TIM"/>
</dbReference>
<comment type="similarity">
    <text evidence="9">Belongs to the TrpF family.</text>
</comment>
<dbReference type="CDD" id="cd00405">
    <property type="entry name" value="PRAI"/>
    <property type="match status" value="1"/>
</dbReference>
<comment type="caution">
    <text evidence="11">The sequence shown here is derived from an EMBL/GenBank/DDBJ whole genome shotgun (WGS) entry which is preliminary data.</text>
</comment>
<evidence type="ECO:0000256" key="4">
    <source>
        <dbReference type="ARBA" id="ARBA00022272"/>
    </source>
</evidence>
<organism evidence="11 12">
    <name type="scientific">Thermobacillus xylanilyticus</name>
    <dbReference type="NCBI Taxonomy" id="76633"/>
    <lineage>
        <taxon>Bacteria</taxon>
        <taxon>Bacillati</taxon>
        <taxon>Bacillota</taxon>
        <taxon>Bacilli</taxon>
        <taxon>Bacillales</taxon>
        <taxon>Paenibacillaceae</taxon>
        <taxon>Thermobacillus</taxon>
    </lineage>
</organism>
<keyword evidence="5 9" id="KW-0028">Amino-acid biosynthesis</keyword>
<sequence>MSTRIKICGLRDAETIRAMDGLPIHEIGFVFAKSRRQVTAEAAAELIRAARSLRCADGMPPRTVGVFVDPEPEALRDVLRAAPLDIVQLHGSETPEYCRRIRSELGVRVWKVFAIRGGDAPAAERIAPYAGAIDAALIDTAGGGTGSVFDWRLVTDYKTAARAIGVPLYVAGGLNEYNVRELVDAHEPDGVDVSSGVETDGVKDPVKIRSFVGRVAEG</sequence>
<evidence type="ECO:0000313" key="11">
    <source>
        <dbReference type="EMBL" id="CAG5086972.1"/>
    </source>
</evidence>